<keyword evidence="8" id="KW-1185">Reference proteome</keyword>
<evidence type="ECO:0000256" key="3">
    <source>
        <dbReference type="ARBA" id="ARBA00022692"/>
    </source>
</evidence>
<dbReference type="AlphaFoldDB" id="A0AA88XHC9"/>
<dbReference type="PANTHER" id="PTHR11266">
    <property type="entry name" value="PEROXISOMAL MEMBRANE PROTEIN 2, PXMP2 MPV17"/>
    <property type="match status" value="1"/>
</dbReference>
<evidence type="ECO:0000256" key="1">
    <source>
        <dbReference type="ARBA" id="ARBA00004141"/>
    </source>
</evidence>
<dbReference type="GO" id="GO:0005739">
    <property type="term" value="C:mitochondrion"/>
    <property type="evidence" value="ECO:0007669"/>
    <property type="project" value="TreeGrafter"/>
</dbReference>
<keyword evidence="5 6" id="KW-0472">Membrane</keyword>
<evidence type="ECO:0000313" key="7">
    <source>
        <dbReference type="EMBL" id="KAK3085376.1"/>
    </source>
</evidence>
<dbReference type="EMBL" id="VSWD01000012">
    <property type="protein sequence ID" value="KAK3085376.1"/>
    <property type="molecule type" value="Genomic_DNA"/>
</dbReference>
<evidence type="ECO:0000256" key="4">
    <source>
        <dbReference type="ARBA" id="ARBA00022989"/>
    </source>
</evidence>
<dbReference type="PANTHER" id="PTHR11266:SF75">
    <property type="entry name" value="IP10007P-RELATED"/>
    <property type="match status" value="1"/>
</dbReference>
<evidence type="ECO:0000313" key="8">
    <source>
        <dbReference type="Proteomes" id="UP001186944"/>
    </source>
</evidence>
<proteinExistence type="inferred from homology"/>
<evidence type="ECO:0008006" key="9">
    <source>
        <dbReference type="Google" id="ProtNLM"/>
    </source>
</evidence>
<reference evidence="7" key="1">
    <citation type="submission" date="2019-08" db="EMBL/GenBank/DDBJ databases">
        <title>The improved chromosome-level genome for the pearl oyster Pinctada fucata martensii using PacBio sequencing and Hi-C.</title>
        <authorList>
            <person name="Zheng Z."/>
        </authorList>
    </citation>
    <scope>NUCLEOTIDE SEQUENCE</scope>
    <source>
        <strain evidence="7">ZZ-2019</strain>
        <tissue evidence="7">Adductor muscle</tissue>
    </source>
</reference>
<name>A0AA88XHC9_PINIB</name>
<feature type="transmembrane region" description="Helical" evidence="6">
    <location>
        <begin position="75"/>
        <end position="96"/>
    </location>
</feature>
<dbReference type="InterPro" id="IPR007248">
    <property type="entry name" value="Mpv17_PMP22"/>
</dbReference>
<feature type="transmembrane region" description="Helical" evidence="6">
    <location>
        <begin position="37"/>
        <end position="55"/>
    </location>
</feature>
<evidence type="ECO:0000256" key="6">
    <source>
        <dbReference type="RuleBase" id="RU363053"/>
    </source>
</evidence>
<evidence type="ECO:0000256" key="5">
    <source>
        <dbReference type="ARBA" id="ARBA00023136"/>
    </source>
</evidence>
<comment type="subcellular location">
    <subcellularLocation>
        <location evidence="1">Membrane</location>
        <topology evidence="1">Multi-pass membrane protein</topology>
    </subcellularLocation>
</comment>
<comment type="caution">
    <text evidence="7">The sequence shown here is derived from an EMBL/GenBank/DDBJ whole genome shotgun (WGS) entry which is preliminary data.</text>
</comment>
<keyword evidence="3 6" id="KW-0812">Transmembrane</keyword>
<organism evidence="7 8">
    <name type="scientific">Pinctada imbricata</name>
    <name type="common">Atlantic pearl-oyster</name>
    <name type="synonym">Pinctada martensii</name>
    <dbReference type="NCBI Taxonomy" id="66713"/>
    <lineage>
        <taxon>Eukaryota</taxon>
        <taxon>Metazoa</taxon>
        <taxon>Spiralia</taxon>
        <taxon>Lophotrochozoa</taxon>
        <taxon>Mollusca</taxon>
        <taxon>Bivalvia</taxon>
        <taxon>Autobranchia</taxon>
        <taxon>Pteriomorphia</taxon>
        <taxon>Pterioida</taxon>
        <taxon>Pterioidea</taxon>
        <taxon>Pteriidae</taxon>
        <taxon>Pinctada</taxon>
    </lineage>
</organism>
<sequence length="165" mass="19080">MTLIHTMAQYATLWAIADYMEQKYISKKPKQDWHKSFRMVTVGAFVIAPLVYGWVRVAERISPGNQLRNVLKKVFIGQTIFAPFAISTFYASTSLLEGKSVEQFKSEWSEKFPATYTNNLKVWPAVQIVNFSYVPLIHRPKVMGCVSFIWSMYLCFQKEDAYAEV</sequence>
<dbReference type="Pfam" id="PF04117">
    <property type="entry name" value="Mpv17_PMP22"/>
    <property type="match status" value="1"/>
</dbReference>
<protein>
    <recommendedName>
        <fullName evidence="9">Mpv17-like protein</fullName>
    </recommendedName>
</protein>
<accession>A0AA88XHC9</accession>
<evidence type="ECO:0000256" key="2">
    <source>
        <dbReference type="ARBA" id="ARBA00006824"/>
    </source>
</evidence>
<dbReference type="GO" id="GO:0016020">
    <property type="term" value="C:membrane"/>
    <property type="evidence" value="ECO:0007669"/>
    <property type="project" value="UniProtKB-SubCell"/>
</dbReference>
<keyword evidence="4 6" id="KW-1133">Transmembrane helix</keyword>
<comment type="similarity">
    <text evidence="2 6">Belongs to the peroxisomal membrane protein PXMP2/4 family.</text>
</comment>
<dbReference type="Proteomes" id="UP001186944">
    <property type="component" value="Unassembled WGS sequence"/>
</dbReference>
<gene>
    <name evidence="7" type="ORF">FSP39_002382</name>
</gene>